<protein>
    <recommendedName>
        <fullName evidence="2">UPF0232 protein KHQ06_05970</fullName>
    </recommendedName>
</protein>
<evidence type="ECO:0000313" key="5">
    <source>
        <dbReference type="Proteomes" id="UP000683310"/>
    </source>
</evidence>
<sequence length="203" mass="21077">MAESPDTNIPDAAGGDRTPNSGAAGPEPELRGVDLARRALEEARAAARAAGKSVGQGRASPAAPRKGGIRALRGGRRSWSGAGPDDRDPQAFAALAMQLAKGRGWSAKVAEGTVFGRWAAVVGEDIASHAQPISLENGVLSIQAESTAWATQLRMFQSQILAKIAAAVGNGVVKQLKINGPTAPSWRKGERHIKGRGPRDTYG</sequence>
<feature type="region of interest" description="Disordered" evidence="3">
    <location>
        <begin position="1"/>
        <end position="87"/>
    </location>
</feature>
<dbReference type="InterPro" id="IPR007922">
    <property type="entry name" value="DciA-like"/>
</dbReference>
<evidence type="ECO:0000256" key="1">
    <source>
        <dbReference type="ARBA" id="ARBA00006200"/>
    </source>
</evidence>
<comment type="similarity">
    <text evidence="1 2">Belongs to the UPF0232 family.</text>
</comment>
<dbReference type="PANTHER" id="PTHR36456">
    <property type="entry name" value="UPF0232 PROTEIN SCO3875"/>
    <property type="match status" value="1"/>
</dbReference>
<feature type="region of interest" description="Disordered" evidence="3">
    <location>
        <begin position="181"/>
        <end position="203"/>
    </location>
</feature>
<organism evidence="4 5">
    <name type="scientific">Nocardia tengchongensis</name>
    <dbReference type="NCBI Taxonomy" id="2055889"/>
    <lineage>
        <taxon>Bacteria</taxon>
        <taxon>Bacillati</taxon>
        <taxon>Actinomycetota</taxon>
        <taxon>Actinomycetes</taxon>
        <taxon>Mycobacteriales</taxon>
        <taxon>Nocardiaceae</taxon>
        <taxon>Nocardia</taxon>
    </lineage>
</organism>
<accession>A0ABX8CWP1</accession>
<dbReference type="RefSeq" id="WP_213558665.1">
    <property type="nucleotide sequence ID" value="NZ_JBFAJM010000001.1"/>
</dbReference>
<dbReference type="EMBL" id="CP074371">
    <property type="protein sequence ID" value="QVI22585.1"/>
    <property type="molecule type" value="Genomic_DNA"/>
</dbReference>
<dbReference type="HAMAP" id="MF_00630">
    <property type="entry name" value="UPF0232"/>
    <property type="match status" value="1"/>
</dbReference>
<keyword evidence="5" id="KW-1185">Reference proteome</keyword>
<proteinExistence type="inferred from homology"/>
<evidence type="ECO:0000256" key="3">
    <source>
        <dbReference type="SAM" id="MobiDB-lite"/>
    </source>
</evidence>
<dbReference type="InterPro" id="IPR023007">
    <property type="entry name" value="UPF0232_actinobac"/>
</dbReference>
<gene>
    <name evidence="4" type="ORF">KHQ06_05970</name>
</gene>
<reference evidence="4 5" key="1">
    <citation type="submission" date="2021-04" db="EMBL/GenBank/DDBJ databases">
        <title>Nocardia tengchongensis.</title>
        <authorList>
            <person name="Zhuang k."/>
            <person name="Ran Y."/>
            <person name="Li W."/>
        </authorList>
    </citation>
    <scope>NUCLEOTIDE SEQUENCE [LARGE SCALE GENOMIC DNA]</scope>
    <source>
        <strain evidence="4 5">CFH S0057</strain>
    </source>
</reference>
<dbReference type="GeneID" id="300988632"/>
<dbReference type="Proteomes" id="UP000683310">
    <property type="component" value="Chromosome"/>
</dbReference>
<name>A0ABX8CWP1_9NOCA</name>
<evidence type="ECO:0000313" key="4">
    <source>
        <dbReference type="EMBL" id="QVI22585.1"/>
    </source>
</evidence>
<evidence type="ECO:0000256" key="2">
    <source>
        <dbReference type="HAMAP-Rule" id="MF_00630"/>
    </source>
</evidence>
<dbReference type="PANTHER" id="PTHR36456:SF1">
    <property type="entry name" value="UPF0232 PROTEIN SCO3875"/>
    <property type="match status" value="1"/>
</dbReference>
<feature type="compositionally biased region" description="Basic and acidic residues" evidence="3">
    <location>
        <begin position="28"/>
        <end position="45"/>
    </location>
</feature>
<dbReference type="Pfam" id="PF05258">
    <property type="entry name" value="DciA"/>
    <property type="match status" value="1"/>
</dbReference>
<dbReference type="NCBIfam" id="NF002871">
    <property type="entry name" value="PRK03195.1"/>
    <property type="match status" value="1"/>
</dbReference>